<feature type="region of interest" description="Disordered" evidence="1">
    <location>
        <begin position="368"/>
        <end position="429"/>
    </location>
</feature>
<evidence type="ECO:0000313" key="4">
    <source>
        <dbReference type="Proteomes" id="UP001629113"/>
    </source>
</evidence>
<dbReference type="Proteomes" id="UP001629113">
    <property type="component" value="Unassembled WGS sequence"/>
</dbReference>
<dbReference type="EMBL" id="JBFCZG010000012">
    <property type="protein sequence ID" value="KAL3417069.1"/>
    <property type="molecule type" value="Genomic_DNA"/>
</dbReference>
<name>A0ABR4P190_9HELO</name>
<keyword evidence="4" id="KW-1185">Reference proteome</keyword>
<accession>A0ABR4P190</accession>
<feature type="compositionally biased region" description="Low complexity" evidence="1">
    <location>
        <begin position="419"/>
        <end position="429"/>
    </location>
</feature>
<feature type="region of interest" description="Disordered" evidence="1">
    <location>
        <begin position="1"/>
        <end position="208"/>
    </location>
</feature>
<evidence type="ECO:0000313" key="3">
    <source>
        <dbReference type="EMBL" id="KAL3417069.1"/>
    </source>
</evidence>
<feature type="compositionally biased region" description="Polar residues" evidence="1">
    <location>
        <begin position="55"/>
        <end position="67"/>
    </location>
</feature>
<reference evidence="3 4" key="1">
    <citation type="submission" date="2024-06" db="EMBL/GenBank/DDBJ databases">
        <title>Complete genome of Phlyctema vagabunda strain 19-DSS-EL-015.</title>
        <authorList>
            <person name="Fiorenzani C."/>
        </authorList>
    </citation>
    <scope>NUCLEOTIDE SEQUENCE [LARGE SCALE GENOMIC DNA]</scope>
    <source>
        <strain evidence="3 4">19-DSS-EL-015</strain>
    </source>
</reference>
<feature type="transmembrane region" description="Helical" evidence="2">
    <location>
        <begin position="248"/>
        <end position="272"/>
    </location>
</feature>
<evidence type="ECO:0000256" key="2">
    <source>
        <dbReference type="SAM" id="Phobius"/>
    </source>
</evidence>
<feature type="compositionally biased region" description="Basic and acidic residues" evidence="1">
    <location>
        <begin position="17"/>
        <end position="54"/>
    </location>
</feature>
<feature type="region of interest" description="Disordered" evidence="1">
    <location>
        <begin position="286"/>
        <end position="312"/>
    </location>
</feature>
<sequence>MLRRFELESGAPSVVAPEKKRSSSADKLKARHQRFYEYRRLRREEVGIEQRSDSEQTPTAEETPNEVTSDDEKSIVQPSSATLPPPGASKATTAIESQATSNIAPPQQATSAAEPAVSASNIPISQVTTNQPPQIATSTPRSFSTTFTPKDHSPASTPTALPITQDSSTRSPSTIPASLSSTPKTTSEPVSTTEQVKPTRTTPTVKEQTVTSLASQITASSSLLSTATAIAGGLGPSQKDGRSGLSGVAMALIILGVLLSAILMIGLAYAFVKRSIIFERLRNRGSESRNHHWPQPQSQQPATPPPRSSVVRSRTSMFHGMPIPFRSQVPTTPMTESHDNRIWGAASTVGTETVGDYPNYVPPLMQKGGVYDPNGQQDARSEAGPHPALIDPASLAPPPVLSRQSVLRHQSRYTESTRDSVMTSTTSTTLSSIPRFRTIKSWTQDQRRRVRDLEEVPAMPRRVYERL</sequence>
<proteinExistence type="predicted"/>
<comment type="caution">
    <text evidence="3">The sequence shown here is derived from an EMBL/GenBank/DDBJ whole genome shotgun (WGS) entry which is preliminary data.</text>
</comment>
<feature type="compositionally biased region" description="Polar residues" evidence="1">
    <location>
        <begin position="154"/>
        <end position="208"/>
    </location>
</feature>
<organism evidence="3 4">
    <name type="scientific">Phlyctema vagabunda</name>
    <dbReference type="NCBI Taxonomy" id="108571"/>
    <lineage>
        <taxon>Eukaryota</taxon>
        <taxon>Fungi</taxon>
        <taxon>Dikarya</taxon>
        <taxon>Ascomycota</taxon>
        <taxon>Pezizomycotina</taxon>
        <taxon>Leotiomycetes</taxon>
        <taxon>Helotiales</taxon>
        <taxon>Dermateaceae</taxon>
        <taxon>Phlyctema</taxon>
    </lineage>
</organism>
<protein>
    <submittedName>
        <fullName evidence="3">Uncharacterized protein</fullName>
    </submittedName>
</protein>
<gene>
    <name evidence="3" type="ORF">PVAG01_11492</name>
</gene>
<keyword evidence="2" id="KW-0472">Membrane</keyword>
<keyword evidence="2" id="KW-0812">Transmembrane</keyword>
<feature type="compositionally biased region" description="Polar residues" evidence="1">
    <location>
        <begin position="90"/>
        <end position="111"/>
    </location>
</feature>
<keyword evidence="2" id="KW-1133">Transmembrane helix</keyword>
<feature type="compositionally biased region" description="Polar residues" evidence="1">
    <location>
        <begin position="118"/>
        <end position="136"/>
    </location>
</feature>
<evidence type="ECO:0000256" key="1">
    <source>
        <dbReference type="SAM" id="MobiDB-lite"/>
    </source>
</evidence>
<feature type="compositionally biased region" description="Low complexity" evidence="1">
    <location>
        <begin position="137"/>
        <end position="148"/>
    </location>
</feature>